<protein>
    <recommendedName>
        <fullName evidence="10">Caspase family p20 domain-containing protein</fullName>
    </recommendedName>
</protein>
<evidence type="ECO:0000256" key="3">
    <source>
        <dbReference type="ARBA" id="ARBA00022703"/>
    </source>
</evidence>
<dbReference type="InterPro" id="IPR015917">
    <property type="entry name" value="Pept_C14A"/>
</dbReference>
<dbReference type="AlphaFoldDB" id="A0A1I8P3L8"/>
<feature type="domain" description="Caspase family p20" evidence="7">
    <location>
        <begin position="51"/>
        <end position="180"/>
    </location>
</feature>
<evidence type="ECO:0000259" key="6">
    <source>
        <dbReference type="PROSITE" id="PS50207"/>
    </source>
</evidence>
<evidence type="ECO:0000313" key="9">
    <source>
        <dbReference type="Proteomes" id="UP000095300"/>
    </source>
</evidence>
<sequence length="289" mass="33281">MPLLSVEPGHKLQLKEYTDEISSENKYEVKKSNKIMKHDKTETYDMKTKNNRGVLFMVNIINFEYAAEKDRNGAKNDTDAMLYLFKELGFKLFSYTNLTKQQFFVLLEELLKSEHTKNTECFVMALASHGGLENNEQCVVFADGEIAEEREIEAKFAENACNNLKKRPKIFIFPFCRGNMSERGTDSINGNVIERPVLSDLIVCFATSKGYVAYRDDFGTFYIQLFVENMSDNAHDTMFEDIVKKIQTAMKNKCAAEGKAQTPNYENRDFSKALYFNPGYWEGKDESDE</sequence>
<gene>
    <name evidence="8" type="primary">106091833</name>
</gene>
<comment type="similarity">
    <text evidence="1 5">Belongs to the peptidase C14A family.</text>
</comment>
<dbReference type="Gene3D" id="3.40.50.1460">
    <property type="match status" value="1"/>
</dbReference>
<dbReference type="InterPro" id="IPR011600">
    <property type="entry name" value="Pept_C14_caspase"/>
</dbReference>
<dbReference type="PANTHER" id="PTHR47901">
    <property type="entry name" value="CASPASE RECRUITMENT DOMAIN-CONTAINING PROTEIN 18"/>
    <property type="match status" value="1"/>
</dbReference>
<evidence type="ECO:0000256" key="2">
    <source>
        <dbReference type="ARBA" id="ARBA00022670"/>
    </source>
</evidence>
<dbReference type="VEuPathDB" id="VectorBase:SCAU004557"/>
<dbReference type="Pfam" id="PF00656">
    <property type="entry name" value="Peptidase_C14"/>
    <property type="match status" value="1"/>
</dbReference>
<dbReference type="GO" id="GO:0006915">
    <property type="term" value="P:apoptotic process"/>
    <property type="evidence" value="ECO:0007669"/>
    <property type="project" value="UniProtKB-KW"/>
</dbReference>
<keyword evidence="3" id="KW-0053">Apoptosis</keyword>
<organism evidence="8 9">
    <name type="scientific">Stomoxys calcitrans</name>
    <name type="common">Stable fly</name>
    <name type="synonym">Conops calcitrans</name>
    <dbReference type="NCBI Taxonomy" id="35570"/>
    <lineage>
        <taxon>Eukaryota</taxon>
        <taxon>Metazoa</taxon>
        <taxon>Ecdysozoa</taxon>
        <taxon>Arthropoda</taxon>
        <taxon>Hexapoda</taxon>
        <taxon>Insecta</taxon>
        <taxon>Pterygota</taxon>
        <taxon>Neoptera</taxon>
        <taxon>Endopterygota</taxon>
        <taxon>Diptera</taxon>
        <taxon>Brachycera</taxon>
        <taxon>Muscomorpha</taxon>
        <taxon>Muscoidea</taxon>
        <taxon>Muscidae</taxon>
        <taxon>Stomoxys</taxon>
    </lineage>
</organism>
<dbReference type="InterPro" id="IPR002398">
    <property type="entry name" value="Pept_C14"/>
</dbReference>
<evidence type="ECO:0000256" key="4">
    <source>
        <dbReference type="ARBA" id="ARBA00022801"/>
    </source>
</evidence>
<proteinExistence type="inferred from homology"/>
<dbReference type="InterPro" id="IPR002138">
    <property type="entry name" value="Pept_C14_p10"/>
</dbReference>
<reference evidence="8" key="1">
    <citation type="submission" date="2020-05" db="UniProtKB">
        <authorList>
            <consortium name="EnsemblMetazoa"/>
        </authorList>
    </citation>
    <scope>IDENTIFICATION</scope>
    <source>
        <strain evidence="8">USDA</strain>
    </source>
</reference>
<evidence type="ECO:0000256" key="5">
    <source>
        <dbReference type="RuleBase" id="RU003971"/>
    </source>
</evidence>
<evidence type="ECO:0000259" key="7">
    <source>
        <dbReference type="PROSITE" id="PS50208"/>
    </source>
</evidence>
<dbReference type="Proteomes" id="UP000095300">
    <property type="component" value="Unassembled WGS sequence"/>
</dbReference>
<dbReference type="PROSITE" id="PS50207">
    <property type="entry name" value="CASPASE_P10"/>
    <property type="match status" value="1"/>
</dbReference>
<dbReference type="PRINTS" id="PR00376">
    <property type="entry name" value="IL1BCENZYME"/>
</dbReference>
<dbReference type="PROSITE" id="PS50208">
    <property type="entry name" value="CASPASE_P20"/>
    <property type="match status" value="1"/>
</dbReference>
<accession>A0A1I8P3L8</accession>
<dbReference type="InterPro" id="IPR029030">
    <property type="entry name" value="Caspase-like_dom_sf"/>
</dbReference>
<evidence type="ECO:0000256" key="1">
    <source>
        <dbReference type="ARBA" id="ARBA00010134"/>
    </source>
</evidence>
<keyword evidence="2" id="KW-0645">Protease</keyword>
<keyword evidence="4" id="KW-0378">Hydrolase</keyword>
<dbReference type="GO" id="GO:0006508">
    <property type="term" value="P:proteolysis"/>
    <property type="evidence" value="ECO:0007669"/>
    <property type="project" value="UniProtKB-KW"/>
</dbReference>
<dbReference type="InterPro" id="IPR001309">
    <property type="entry name" value="Pept_C14_p20"/>
</dbReference>
<dbReference type="SMART" id="SM00115">
    <property type="entry name" value="CASc"/>
    <property type="match status" value="1"/>
</dbReference>
<dbReference type="PANTHER" id="PTHR47901:SF8">
    <property type="entry name" value="CASPASE-3"/>
    <property type="match status" value="1"/>
</dbReference>
<dbReference type="SUPFAM" id="SSF52129">
    <property type="entry name" value="Caspase-like"/>
    <property type="match status" value="1"/>
</dbReference>
<dbReference type="OrthoDB" id="6097640at2759"/>
<name>A0A1I8P3L8_STOCA</name>
<dbReference type="GO" id="GO:0004197">
    <property type="term" value="F:cysteine-type endopeptidase activity"/>
    <property type="evidence" value="ECO:0007669"/>
    <property type="project" value="InterPro"/>
</dbReference>
<evidence type="ECO:0008006" key="10">
    <source>
        <dbReference type="Google" id="ProtNLM"/>
    </source>
</evidence>
<dbReference type="STRING" id="35570.A0A1I8P3L8"/>
<keyword evidence="9" id="KW-1185">Reference proteome</keyword>
<feature type="domain" description="Caspase family p10" evidence="6">
    <location>
        <begin position="191"/>
        <end position="278"/>
    </location>
</feature>
<dbReference type="EnsemblMetazoa" id="SCAU004557-RA">
    <property type="protein sequence ID" value="SCAU004557-PA"/>
    <property type="gene ID" value="SCAU004557"/>
</dbReference>
<evidence type="ECO:0000313" key="8">
    <source>
        <dbReference type="EnsemblMetazoa" id="SCAU004557-PA"/>
    </source>
</evidence>